<comment type="caution">
    <text evidence="1">The sequence shown here is derived from an EMBL/GenBank/DDBJ whole genome shotgun (WGS) entry which is preliminary data.</text>
</comment>
<dbReference type="EMBL" id="CADEHS020000009">
    <property type="protein sequence ID" value="CAG9945342.1"/>
    <property type="molecule type" value="Genomic_DNA"/>
</dbReference>
<gene>
    <name evidence="1" type="ORF">CRV2_00012076</name>
</gene>
<proteinExistence type="predicted"/>
<evidence type="ECO:0000313" key="2">
    <source>
        <dbReference type="Proteomes" id="UP000836387"/>
    </source>
</evidence>
<accession>A0ACA9TWV7</accession>
<sequence length="59" mass="6546">MIGWVARFLAPPFILLVPSAEGSSLGDAAQLAERKTKNDPADYRAMVQEKAREHFMKKG</sequence>
<organism evidence="1 2">
    <name type="scientific">Clonostachys rosea f. rosea IK726</name>
    <dbReference type="NCBI Taxonomy" id="1349383"/>
    <lineage>
        <taxon>Eukaryota</taxon>
        <taxon>Fungi</taxon>
        <taxon>Dikarya</taxon>
        <taxon>Ascomycota</taxon>
        <taxon>Pezizomycotina</taxon>
        <taxon>Sordariomycetes</taxon>
        <taxon>Hypocreomycetidae</taxon>
        <taxon>Hypocreales</taxon>
        <taxon>Bionectriaceae</taxon>
        <taxon>Clonostachys</taxon>
    </lineage>
</organism>
<reference evidence="1" key="2">
    <citation type="submission" date="2021-10" db="EMBL/GenBank/DDBJ databases">
        <authorList>
            <person name="Piombo E."/>
        </authorList>
    </citation>
    <scope>NUCLEOTIDE SEQUENCE</scope>
</reference>
<protein>
    <submittedName>
        <fullName evidence="1">Uncharacterized protein</fullName>
    </submittedName>
</protein>
<name>A0ACA9TWV7_BIOOC</name>
<keyword evidence="2" id="KW-1185">Reference proteome</keyword>
<dbReference type="Proteomes" id="UP000836387">
    <property type="component" value="Unassembled WGS sequence"/>
</dbReference>
<evidence type="ECO:0000313" key="1">
    <source>
        <dbReference type="EMBL" id="CAG9945342.1"/>
    </source>
</evidence>
<reference evidence="1" key="1">
    <citation type="submission" date="2020-04" db="EMBL/GenBank/DDBJ databases">
        <authorList>
            <person name="Broberg M."/>
        </authorList>
    </citation>
    <scope>NUCLEOTIDE SEQUENCE</scope>
</reference>